<evidence type="ECO:0000313" key="9">
    <source>
        <dbReference type="EMBL" id="KZZ95855.1"/>
    </source>
</evidence>
<dbReference type="Gene3D" id="3.90.1300.10">
    <property type="entry name" value="Amidase signature (AS) domain"/>
    <property type="match status" value="1"/>
</dbReference>
<feature type="domain" description="Amidase" evidence="8">
    <location>
        <begin position="78"/>
        <end position="590"/>
    </location>
</feature>
<comment type="similarity">
    <text evidence="2">Belongs to the amidase family.</text>
</comment>
<evidence type="ECO:0000256" key="2">
    <source>
        <dbReference type="ARBA" id="ARBA00009199"/>
    </source>
</evidence>
<organism evidence="9 10">
    <name type="scientific">Moelleriella libera RCEF 2490</name>
    <dbReference type="NCBI Taxonomy" id="1081109"/>
    <lineage>
        <taxon>Eukaryota</taxon>
        <taxon>Fungi</taxon>
        <taxon>Dikarya</taxon>
        <taxon>Ascomycota</taxon>
        <taxon>Pezizomycotina</taxon>
        <taxon>Sordariomycetes</taxon>
        <taxon>Hypocreomycetidae</taxon>
        <taxon>Hypocreales</taxon>
        <taxon>Clavicipitaceae</taxon>
        <taxon>Moelleriella</taxon>
    </lineage>
</organism>
<name>A0A168BWZ3_9HYPO</name>
<feature type="active site" description="Acyl-ester intermediate" evidence="5">
    <location>
        <position position="234"/>
    </location>
</feature>
<evidence type="ECO:0000256" key="4">
    <source>
        <dbReference type="ARBA" id="ARBA00022801"/>
    </source>
</evidence>
<protein>
    <recommendedName>
        <fullName evidence="3">amidase</fullName>
        <ecNumber evidence="3">3.5.1.4</ecNumber>
    </recommendedName>
</protein>
<gene>
    <name evidence="9" type="ORF">AAL_04151</name>
</gene>
<dbReference type="InterPro" id="IPR023631">
    <property type="entry name" value="Amidase_dom"/>
</dbReference>
<evidence type="ECO:0000256" key="5">
    <source>
        <dbReference type="PIRSR" id="PIRSR001221-1"/>
    </source>
</evidence>
<feature type="active site" description="Charge relay system" evidence="5">
    <location>
        <position position="133"/>
    </location>
</feature>
<evidence type="ECO:0000256" key="7">
    <source>
        <dbReference type="SAM" id="MobiDB-lite"/>
    </source>
</evidence>
<dbReference type="InterPro" id="IPR020556">
    <property type="entry name" value="Amidase_CS"/>
</dbReference>
<evidence type="ECO:0000256" key="3">
    <source>
        <dbReference type="ARBA" id="ARBA00012922"/>
    </source>
</evidence>
<sequence length="612" mass="65294">MSPETWESIAQRKRDSLYSLIPPAWRLTSIPSPLPLDVRPLIAQSNILTAAELAITSDHDATSLSQLIRSRAVTAEAITTAFCKRAALAHQLTSCLSEIFFADAIAQARVLDAELARTGKPRSQLHGIPVSLKDTFSVKGCDGCAGIASLVGGGAVAAEDAPLVDILRARGAVLYCKTNVAQTLMALDSVNNVFGRVRNPRNGLVTAGGSSGGEGALVAMGGSVLGVGTDVGGSVRIPAFCNGLYGIKPSCGRVPISAGRQQQQQQQRQGEEEVHGLAVSPPGVAEMGLTPSAGPLATSIRDCEMFLRVVADSCPWEKDAAVIYGPWDAQGTLSSSTSLFSSSSLSASSPSSGSSSSSSSPLVMGLLRSDGITTPLPPVAKVLEETVQVLRRAGVQVTELHGAKPLLKKCQSLANAFFNVDGNNHVLDLLDKTGEPLIPWLKGRLKRRPPLDMHAIARLHAQRTQLQKDMLRLWEGDEGPGKGGTRRRIDAVICPVAPHPVPEVDRWNGVNYTSAFVVLDYPAGTIPVRDVTEGDLREELAEEEERAVLGGWDARNKELWNPDTVDRRVYLNTMLSVQVVAPRLQERKLCQAMALIDELVKADGAARRSAKL</sequence>
<feature type="binding site" evidence="6">
    <location>
        <position position="184"/>
    </location>
    <ligand>
        <name>substrate</name>
    </ligand>
</feature>
<dbReference type="AlphaFoldDB" id="A0A168BWZ3"/>
<dbReference type="SUPFAM" id="SSF75304">
    <property type="entry name" value="Amidase signature (AS) enzymes"/>
    <property type="match status" value="1"/>
</dbReference>
<dbReference type="PIRSF" id="PIRSF001221">
    <property type="entry name" value="Amidase_fungi"/>
    <property type="match status" value="1"/>
</dbReference>
<dbReference type="InterPro" id="IPR036928">
    <property type="entry name" value="AS_sf"/>
</dbReference>
<reference evidence="9 10" key="1">
    <citation type="journal article" date="2016" name="Genome Biol. Evol.">
        <title>Divergent and convergent evolution of fungal pathogenicity.</title>
        <authorList>
            <person name="Shang Y."/>
            <person name="Xiao G."/>
            <person name="Zheng P."/>
            <person name="Cen K."/>
            <person name="Zhan S."/>
            <person name="Wang C."/>
        </authorList>
    </citation>
    <scope>NUCLEOTIDE SEQUENCE [LARGE SCALE GENOMIC DNA]</scope>
    <source>
        <strain evidence="9 10">RCEF 2490</strain>
    </source>
</reference>
<dbReference type="PANTHER" id="PTHR46072:SF6">
    <property type="entry name" value="AMIDASE, PUTATIVE (AFU_ORTHOLOGUE AFUA_1G14530)-RELATED"/>
    <property type="match status" value="1"/>
</dbReference>
<feature type="binding site" evidence="6">
    <location>
        <position position="210"/>
    </location>
    <ligand>
        <name>substrate</name>
    </ligand>
</feature>
<evidence type="ECO:0000256" key="6">
    <source>
        <dbReference type="PIRSR" id="PIRSR001221-2"/>
    </source>
</evidence>
<feature type="region of interest" description="Disordered" evidence="7">
    <location>
        <begin position="256"/>
        <end position="275"/>
    </location>
</feature>
<dbReference type="EMBL" id="AZGY01000008">
    <property type="protein sequence ID" value="KZZ95855.1"/>
    <property type="molecule type" value="Genomic_DNA"/>
</dbReference>
<dbReference type="OrthoDB" id="6428749at2759"/>
<feature type="binding site" evidence="6">
    <location>
        <begin position="231"/>
        <end position="234"/>
    </location>
    <ligand>
        <name>substrate</name>
    </ligand>
</feature>
<dbReference type="Proteomes" id="UP000078544">
    <property type="component" value="Unassembled WGS sequence"/>
</dbReference>
<keyword evidence="10" id="KW-1185">Reference proteome</keyword>
<dbReference type="EC" id="3.5.1.4" evidence="3"/>
<evidence type="ECO:0000256" key="1">
    <source>
        <dbReference type="ARBA" id="ARBA00001311"/>
    </source>
</evidence>
<dbReference type="PANTHER" id="PTHR46072">
    <property type="entry name" value="AMIDASE-RELATED-RELATED"/>
    <property type="match status" value="1"/>
</dbReference>
<accession>A0A168BWZ3</accession>
<evidence type="ECO:0000259" key="8">
    <source>
        <dbReference type="Pfam" id="PF01425"/>
    </source>
</evidence>
<keyword evidence="4" id="KW-0378">Hydrolase</keyword>
<comment type="catalytic activity">
    <reaction evidence="1">
        <text>a monocarboxylic acid amide + H2O = a monocarboxylate + NH4(+)</text>
        <dbReference type="Rhea" id="RHEA:12020"/>
        <dbReference type="ChEBI" id="CHEBI:15377"/>
        <dbReference type="ChEBI" id="CHEBI:28938"/>
        <dbReference type="ChEBI" id="CHEBI:35757"/>
        <dbReference type="ChEBI" id="CHEBI:83628"/>
        <dbReference type="EC" id="3.5.1.4"/>
    </reaction>
</comment>
<feature type="active site" description="Charge relay system" evidence="5">
    <location>
        <position position="210"/>
    </location>
</feature>
<dbReference type="Pfam" id="PF01425">
    <property type="entry name" value="Amidase"/>
    <property type="match status" value="1"/>
</dbReference>
<dbReference type="PROSITE" id="PS00571">
    <property type="entry name" value="AMIDASES"/>
    <property type="match status" value="1"/>
</dbReference>
<evidence type="ECO:0000313" key="10">
    <source>
        <dbReference type="Proteomes" id="UP000078544"/>
    </source>
</evidence>
<dbReference type="STRING" id="1081109.A0A168BWZ3"/>
<proteinExistence type="inferred from homology"/>
<comment type="caution">
    <text evidence="9">The sequence shown here is derived from an EMBL/GenBank/DDBJ whole genome shotgun (WGS) entry which is preliminary data.</text>
</comment>
<dbReference type="GO" id="GO:0004040">
    <property type="term" value="F:amidase activity"/>
    <property type="evidence" value="ECO:0007669"/>
    <property type="project" value="UniProtKB-EC"/>
</dbReference>